<sequence>MKLKEYLANAQLFPLMGVSQLNDIGEVLDKMLKAQHGLKTCGAIITEFVEPDGTVSLENQQFIANAVYQNYKAKWDSLIKFASEEVNPLVEKTVKTKTNYGKIVDEKLGGTDVVNQTDKIAGFDSADFVDKDSQEHSTTHGRTSNTTNTGSDEKIVESRLTQAEVLVDYTLNFWDKYGITRTVIADALSFLTLPLYELD</sequence>
<proteinExistence type="predicted"/>
<reference evidence="2" key="1">
    <citation type="journal article" date="2021" name="Proc. Natl. Acad. Sci. U.S.A.">
        <title>A Catalog of Tens of Thousands of Viruses from Human Metagenomes Reveals Hidden Associations with Chronic Diseases.</title>
        <authorList>
            <person name="Tisza M.J."/>
            <person name="Buck C.B."/>
        </authorList>
    </citation>
    <scope>NUCLEOTIDE SEQUENCE</scope>
    <source>
        <strain evidence="2">CtKzN3</strain>
    </source>
</reference>
<protein>
    <submittedName>
        <fullName evidence="2">Uncharacterized protein</fullName>
    </submittedName>
</protein>
<evidence type="ECO:0000256" key="1">
    <source>
        <dbReference type="SAM" id="MobiDB-lite"/>
    </source>
</evidence>
<feature type="compositionally biased region" description="Low complexity" evidence="1">
    <location>
        <begin position="140"/>
        <end position="150"/>
    </location>
</feature>
<name>A0A8S5NGW2_9CAUD</name>
<evidence type="ECO:0000313" key="2">
    <source>
        <dbReference type="EMBL" id="DAD93591.1"/>
    </source>
</evidence>
<dbReference type="EMBL" id="BK015163">
    <property type="protein sequence ID" value="DAD93591.1"/>
    <property type="molecule type" value="Genomic_DNA"/>
</dbReference>
<accession>A0A8S5NGW2</accession>
<organism evidence="2">
    <name type="scientific">Podoviridae sp. ctKzN3</name>
    <dbReference type="NCBI Taxonomy" id="2826553"/>
    <lineage>
        <taxon>Viruses</taxon>
        <taxon>Duplodnaviria</taxon>
        <taxon>Heunggongvirae</taxon>
        <taxon>Uroviricota</taxon>
        <taxon>Caudoviricetes</taxon>
    </lineage>
</organism>
<feature type="region of interest" description="Disordered" evidence="1">
    <location>
        <begin position="132"/>
        <end position="153"/>
    </location>
</feature>